<dbReference type="InParanoid" id="K3ZAY5"/>
<dbReference type="EMBL" id="AGNK02001427">
    <property type="status" value="NOT_ANNOTATED_CDS"/>
    <property type="molecule type" value="Genomic_DNA"/>
</dbReference>
<dbReference type="HOGENOM" id="CLU_172846_0_0_1"/>
<protein>
    <submittedName>
        <fullName evidence="2">Uncharacterized protein</fullName>
    </submittedName>
</protein>
<dbReference type="Proteomes" id="UP000004995">
    <property type="component" value="Unassembled WGS sequence"/>
</dbReference>
<name>K3ZAY5_SETIT</name>
<dbReference type="Gramene" id="KQL13111">
    <property type="protein sequence ID" value="KQL13111"/>
    <property type="gene ID" value="SETIT_023706mg"/>
</dbReference>
<reference evidence="3" key="1">
    <citation type="journal article" date="2012" name="Nat. Biotechnol.">
        <title>Reference genome sequence of the model plant Setaria.</title>
        <authorList>
            <person name="Bennetzen J.L."/>
            <person name="Schmutz J."/>
            <person name="Wang H."/>
            <person name="Percifield R."/>
            <person name="Hawkins J."/>
            <person name="Pontaroli A.C."/>
            <person name="Estep M."/>
            <person name="Feng L."/>
            <person name="Vaughn J.N."/>
            <person name="Grimwood J."/>
            <person name="Jenkins J."/>
            <person name="Barry K."/>
            <person name="Lindquist E."/>
            <person name="Hellsten U."/>
            <person name="Deshpande S."/>
            <person name="Wang X."/>
            <person name="Wu X."/>
            <person name="Mitros T."/>
            <person name="Triplett J."/>
            <person name="Yang X."/>
            <person name="Ye C.Y."/>
            <person name="Mauro-Herrera M."/>
            <person name="Wang L."/>
            <person name="Li P."/>
            <person name="Sharma M."/>
            <person name="Sharma R."/>
            <person name="Ronald P.C."/>
            <person name="Panaud O."/>
            <person name="Kellogg E.A."/>
            <person name="Brutnell T.P."/>
            <person name="Doust A.N."/>
            <person name="Tuskan G.A."/>
            <person name="Rokhsar D."/>
            <person name="Devos K.M."/>
        </authorList>
    </citation>
    <scope>NUCLEOTIDE SEQUENCE [LARGE SCALE GENOMIC DNA]</scope>
    <source>
        <strain evidence="3">cv. Yugu1</strain>
    </source>
</reference>
<sequence>MMNQHREEDALRGRAVNNRRRYGTRLWRWDSCCRKHSPLLTSKLPQELIKARFCNHDKEVEQAYRDLFDSSKQTLGSMMKLQEVLLVAYLIFPSMLWFLINMVEGFLTVFL</sequence>
<keyword evidence="1" id="KW-0472">Membrane</keyword>
<accession>K3ZAY5</accession>
<proteinExistence type="predicted"/>
<evidence type="ECO:0000313" key="3">
    <source>
        <dbReference type="Proteomes" id="UP000004995"/>
    </source>
</evidence>
<organism evidence="2 3">
    <name type="scientific">Setaria italica</name>
    <name type="common">Foxtail millet</name>
    <name type="synonym">Panicum italicum</name>
    <dbReference type="NCBI Taxonomy" id="4555"/>
    <lineage>
        <taxon>Eukaryota</taxon>
        <taxon>Viridiplantae</taxon>
        <taxon>Streptophyta</taxon>
        <taxon>Embryophyta</taxon>
        <taxon>Tracheophyta</taxon>
        <taxon>Spermatophyta</taxon>
        <taxon>Magnoliopsida</taxon>
        <taxon>Liliopsida</taxon>
        <taxon>Poales</taxon>
        <taxon>Poaceae</taxon>
        <taxon>PACMAD clade</taxon>
        <taxon>Panicoideae</taxon>
        <taxon>Panicodae</taxon>
        <taxon>Paniceae</taxon>
        <taxon>Cenchrinae</taxon>
        <taxon>Setaria</taxon>
    </lineage>
</organism>
<evidence type="ECO:0000313" key="2">
    <source>
        <dbReference type="EnsemblPlants" id="KQL13111"/>
    </source>
</evidence>
<dbReference type="EnsemblPlants" id="KQL13111">
    <property type="protein sequence ID" value="KQL13111"/>
    <property type="gene ID" value="SETIT_023706mg"/>
</dbReference>
<dbReference type="STRING" id="4555.K3ZAY5"/>
<keyword evidence="1" id="KW-0812">Transmembrane</keyword>
<feature type="transmembrane region" description="Helical" evidence="1">
    <location>
        <begin position="84"/>
        <end position="103"/>
    </location>
</feature>
<reference evidence="2" key="2">
    <citation type="submission" date="2018-08" db="UniProtKB">
        <authorList>
            <consortium name="EnsemblPlants"/>
        </authorList>
    </citation>
    <scope>IDENTIFICATION</scope>
    <source>
        <strain evidence="2">Yugu1</strain>
    </source>
</reference>
<keyword evidence="1" id="KW-1133">Transmembrane helix</keyword>
<evidence type="ECO:0000256" key="1">
    <source>
        <dbReference type="SAM" id="Phobius"/>
    </source>
</evidence>
<dbReference type="AlphaFoldDB" id="K3ZAY5"/>
<dbReference type="eggNOG" id="KOG2773">
    <property type="taxonomic scope" value="Eukaryota"/>
</dbReference>
<keyword evidence="3" id="KW-1185">Reference proteome</keyword>